<accession>A0A6J7MIS1</accession>
<dbReference type="AlphaFoldDB" id="A0A6J7MIS1"/>
<evidence type="ECO:0000313" key="1">
    <source>
        <dbReference type="EMBL" id="CAB4980871.1"/>
    </source>
</evidence>
<name>A0A6J7MIS1_9ZZZZ</name>
<organism evidence="1">
    <name type="scientific">freshwater metagenome</name>
    <dbReference type="NCBI Taxonomy" id="449393"/>
    <lineage>
        <taxon>unclassified sequences</taxon>
        <taxon>metagenomes</taxon>
        <taxon>ecological metagenomes</taxon>
    </lineage>
</organism>
<proteinExistence type="predicted"/>
<gene>
    <name evidence="1" type="ORF">UFOPK3927_00707</name>
</gene>
<protein>
    <submittedName>
        <fullName evidence="1">Unannotated protein</fullName>
    </submittedName>
</protein>
<reference evidence="1" key="1">
    <citation type="submission" date="2020-05" db="EMBL/GenBank/DDBJ databases">
        <authorList>
            <person name="Chiriac C."/>
            <person name="Salcher M."/>
            <person name="Ghai R."/>
            <person name="Kavagutti S V."/>
        </authorList>
    </citation>
    <scope>NUCLEOTIDE SEQUENCE</scope>
</reference>
<dbReference type="EMBL" id="CAFBOK010000067">
    <property type="protein sequence ID" value="CAB4980871.1"/>
    <property type="molecule type" value="Genomic_DNA"/>
</dbReference>
<sequence length="207" mass="22240">MEQLHGAMDIVRSNHNVDMARSLRDLLAVFLRQATADNNFHVRARFFECFKPPKMAIELVVGILTNTTGVEHHDIGVLIGIGEHQAVGFEQARDAFRIVLVHLTPIGADGIAAGLISHGYRLPVGAKSPEGQRRLGTLWCNCTGLLHGMTGTVRPAENQSSSEIGTSCSAVISSPISRSSPSAPSPIPTLVRMRSVISTMTSGFSSR</sequence>